<dbReference type="AlphaFoldDB" id="A0AAN5D8L9"/>
<evidence type="ECO:0000313" key="1">
    <source>
        <dbReference type="EMBL" id="GMR58474.1"/>
    </source>
</evidence>
<gene>
    <name evidence="1" type="ORF">PMAYCL1PPCAC_28669</name>
</gene>
<feature type="non-terminal residue" evidence="1">
    <location>
        <position position="101"/>
    </location>
</feature>
<keyword evidence="2" id="KW-1185">Reference proteome</keyword>
<proteinExistence type="predicted"/>
<comment type="caution">
    <text evidence="1">The sequence shown here is derived from an EMBL/GenBank/DDBJ whole genome shotgun (WGS) entry which is preliminary data.</text>
</comment>
<dbReference type="Proteomes" id="UP001328107">
    <property type="component" value="Unassembled WGS sequence"/>
</dbReference>
<name>A0AAN5D8L9_9BILA</name>
<accession>A0AAN5D8L9</accession>
<protein>
    <submittedName>
        <fullName evidence="1">Uncharacterized protein</fullName>
    </submittedName>
</protein>
<sequence length="101" mass="11544">MLLREEDLSAISALTLTNAFVIDGQIICLAEELEDDWAMYKIDTSGSDLLDNLIFLYVEKIDRSSWNSLNRPIVVHENVAYTWLFSESSVITGRMGMLKFH</sequence>
<organism evidence="1 2">
    <name type="scientific">Pristionchus mayeri</name>
    <dbReference type="NCBI Taxonomy" id="1317129"/>
    <lineage>
        <taxon>Eukaryota</taxon>
        <taxon>Metazoa</taxon>
        <taxon>Ecdysozoa</taxon>
        <taxon>Nematoda</taxon>
        <taxon>Chromadorea</taxon>
        <taxon>Rhabditida</taxon>
        <taxon>Rhabditina</taxon>
        <taxon>Diplogasteromorpha</taxon>
        <taxon>Diplogasteroidea</taxon>
        <taxon>Neodiplogasteridae</taxon>
        <taxon>Pristionchus</taxon>
    </lineage>
</organism>
<reference evidence="2" key="1">
    <citation type="submission" date="2022-10" db="EMBL/GenBank/DDBJ databases">
        <title>Genome assembly of Pristionchus species.</title>
        <authorList>
            <person name="Yoshida K."/>
            <person name="Sommer R.J."/>
        </authorList>
    </citation>
    <scope>NUCLEOTIDE SEQUENCE [LARGE SCALE GENOMIC DNA]</scope>
    <source>
        <strain evidence="2">RS5460</strain>
    </source>
</reference>
<dbReference type="EMBL" id="BTRK01000006">
    <property type="protein sequence ID" value="GMR58474.1"/>
    <property type="molecule type" value="Genomic_DNA"/>
</dbReference>
<evidence type="ECO:0000313" key="2">
    <source>
        <dbReference type="Proteomes" id="UP001328107"/>
    </source>
</evidence>